<organism evidence="6">
    <name type="scientific">Archaeoglobus fulgidus</name>
    <dbReference type="NCBI Taxonomy" id="2234"/>
    <lineage>
        <taxon>Archaea</taxon>
        <taxon>Methanobacteriati</taxon>
        <taxon>Methanobacteriota</taxon>
        <taxon>Archaeoglobi</taxon>
        <taxon>Archaeoglobales</taxon>
        <taxon>Archaeoglobaceae</taxon>
        <taxon>Archaeoglobus</taxon>
    </lineage>
</organism>
<proteinExistence type="predicted"/>
<dbReference type="GO" id="GO:0030026">
    <property type="term" value="P:intracellular manganese ion homeostasis"/>
    <property type="evidence" value="ECO:0007669"/>
    <property type="project" value="InterPro"/>
</dbReference>
<dbReference type="EMBL" id="DSLA01000079">
    <property type="protein sequence ID" value="HEH35499.1"/>
    <property type="molecule type" value="Genomic_DNA"/>
</dbReference>
<keyword evidence="3 5" id="KW-1133">Transmembrane helix</keyword>
<keyword evidence="4 5" id="KW-0472">Membrane</keyword>
<evidence type="ECO:0000256" key="2">
    <source>
        <dbReference type="ARBA" id="ARBA00022692"/>
    </source>
</evidence>
<sequence length="192" mass="21182">MISGEKIRTYLDLAEAYSVSRRYFLIGFFDGLLAIAGFIVGAFISGHNDPKLVLSVGFATMLAIGISSAWGAFEAERIEQQFLKRKRERHMLSSFERSLIEDAHKFAILITSAVHGIAPVLGSIVLMAPYFFLPPLEAFEASMAIFCLSLFIVGVFMGRNVGGNVLINGLRTLLFGFFVMLLVIFLNPAHVI</sequence>
<dbReference type="AlphaFoldDB" id="A0A7J2TID7"/>
<feature type="transmembrane region" description="Helical" evidence="5">
    <location>
        <begin position="52"/>
        <end position="73"/>
    </location>
</feature>
<feature type="transmembrane region" description="Helical" evidence="5">
    <location>
        <begin position="106"/>
        <end position="132"/>
    </location>
</feature>
<comment type="caution">
    <text evidence="6">The sequence shown here is derived from an EMBL/GenBank/DDBJ whole genome shotgun (WGS) entry which is preliminary data.</text>
</comment>
<keyword evidence="2 5" id="KW-0812">Transmembrane</keyword>
<gene>
    <name evidence="6" type="ORF">ENP88_05005</name>
</gene>
<accession>A0A7J2TID7</accession>
<name>A0A7J2TID7_ARCFL</name>
<feature type="transmembrane region" description="Helical" evidence="5">
    <location>
        <begin position="138"/>
        <end position="158"/>
    </location>
</feature>
<dbReference type="GO" id="GO:0005384">
    <property type="term" value="F:manganese ion transmembrane transporter activity"/>
    <property type="evidence" value="ECO:0007669"/>
    <property type="project" value="InterPro"/>
</dbReference>
<protein>
    <recommendedName>
        <fullName evidence="7">VIT family protein</fullName>
    </recommendedName>
</protein>
<comment type="subcellular location">
    <subcellularLocation>
        <location evidence="1">Endomembrane system</location>
        <topology evidence="1">Multi-pass membrane protein</topology>
    </subcellularLocation>
</comment>
<feature type="transmembrane region" description="Helical" evidence="5">
    <location>
        <begin position="23"/>
        <end position="46"/>
    </location>
</feature>
<reference evidence="6" key="1">
    <citation type="journal article" date="2020" name="mSystems">
        <title>Genome- and Community-Level Interaction Insights into Carbon Utilization and Element Cycling Functions of Hydrothermarchaeota in Hydrothermal Sediment.</title>
        <authorList>
            <person name="Zhou Z."/>
            <person name="Liu Y."/>
            <person name="Xu W."/>
            <person name="Pan J."/>
            <person name="Luo Z.H."/>
            <person name="Li M."/>
        </authorList>
    </citation>
    <scope>NUCLEOTIDE SEQUENCE [LARGE SCALE GENOMIC DNA]</scope>
    <source>
        <strain evidence="6">SpSt-26</strain>
    </source>
</reference>
<evidence type="ECO:0000313" key="6">
    <source>
        <dbReference type="EMBL" id="HEH35499.1"/>
    </source>
</evidence>
<feature type="transmembrane region" description="Helical" evidence="5">
    <location>
        <begin position="165"/>
        <end position="186"/>
    </location>
</feature>
<dbReference type="InterPro" id="IPR008217">
    <property type="entry name" value="Ccc1_fam"/>
</dbReference>
<evidence type="ECO:0000256" key="4">
    <source>
        <dbReference type="ARBA" id="ARBA00023136"/>
    </source>
</evidence>
<dbReference type="GO" id="GO:0012505">
    <property type="term" value="C:endomembrane system"/>
    <property type="evidence" value="ECO:0007669"/>
    <property type="project" value="UniProtKB-SubCell"/>
</dbReference>
<dbReference type="Pfam" id="PF01988">
    <property type="entry name" value="VIT1"/>
    <property type="match status" value="1"/>
</dbReference>
<evidence type="ECO:0000256" key="1">
    <source>
        <dbReference type="ARBA" id="ARBA00004127"/>
    </source>
</evidence>
<evidence type="ECO:0000256" key="5">
    <source>
        <dbReference type="SAM" id="Phobius"/>
    </source>
</evidence>
<evidence type="ECO:0000256" key="3">
    <source>
        <dbReference type="ARBA" id="ARBA00022989"/>
    </source>
</evidence>
<evidence type="ECO:0008006" key="7">
    <source>
        <dbReference type="Google" id="ProtNLM"/>
    </source>
</evidence>